<dbReference type="Pfam" id="PF25123">
    <property type="entry name" value="SWAP1_C"/>
    <property type="match status" value="1"/>
</dbReference>
<feature type="domain" description="SUPPRESSOR-OF-WHITE-APRICOT-like C-terminal" evidence="2">
    <location>
        <begin position="53"/>
        <end position="101"/>
    </location>
</feature>
<feature type="region of interest" description="Disordered" evidence="1">
    <location>
        <begin position="76"/>
        <end position="103"/>
    </location>
</feature>
<evidence type="ECO:0000313" key="3">
    <source>
        <dbReference type="EMBL" id="KGN60181.1"/>
    </source>
</evidence>
<evidence type="ECO:0000259" key="2">
    <source>
        <dbReference type="Pfam" id="PF25123"/>
    </source>
</evidence>
<proteinExistence type="predicted"/>
<dbReference type="EMBL" id="CM002924">
    <property type="protein sequence ID" value="KGN60181.1"/>
    <property type="molecule type" value="Genomic_DNA"/>
</dbReference>
<evidence type="ECO:0000256" key="1">
    <source>
        <dbReference type="SAM" id="MobiDB-lite"/>
    </source>
</evidence>
<organism evidence="3 4">
    <name type="scientific">Cucumis sativus</name>
    <name type="common">Cucumber</name>
    <dbReference type="NCBI Taxonomy" id="3659"/>
    <lineage>
        <taxon>Eukaryota</taxon>
        <taxon>Viridiplantae</taxon>
        <taxon>Streptophyta</taxon>
        <taxon>Embryophyta</taxon>
        <taxon>Tracheophyta</taxon>
        <taxon>Spermatophyta</taxon>
        <taxon>Magnoliopsida</taxon>
        <taxon>eudicotyledons</taxon>
        <taxon>Gunneridae</taxon>
        <taxon>Pentapetalae</taxon>
        <taxon>rosids</taxon>
        <taxon>fabids</taxon>
        <taxon>Cucurbitales</taxon>
        <taxon>Cucurbitaceae</taxon>
        <taxon>Benincaseae</taxon>
        <taxon>Cucumis</taxon>
    </lineage>
</organism>
<accession>A0A0A0LJH0</accession>
<reference evidence="3 4" key="1">
    <citation type="journal article" date="2009" name="Nat. Genet.">
        <title>The genome of the cucumber, Cucumis sativus L.</title>
        <authorList>
            <person name="Huang S."/>
            <person name="Li R."/>
            <person name="Zhang Z."/>
            <person name="Li L."/>
            <person name="Gu X."/>
            <person name="Fan W."/>
            <person name="Lucas W.J."/>
            <person name="Wang X."/>
            <person name="Xie B."/>
            <person name="Ni P."/>
            <person name="Ren Y."/>
            <person name="Zhu H."/>
            <person name="Li J."/>
            <person name="Lin K."/>
            <person name="Jin W."/>
            <person name="Fei Z."/>
            <person name="Li G."/>
            <person name="Staub J."/>
            <person name="Kilian A."/>
            <person name="van der Vossen E.A."/>
            <person name="Wu Y."/>
            <person name="Guo J."/>
            <person name="He J."/>
            <person name="Jia Z."/>
            <person name="Ren Y."/>
            <person name="Tian G."/>
            <person name="Lu Y."/>
            <person name="Ruan J."/>
            <person name="Qian W."/>
            <person name="Wang M."/>
            <person name="Huang Q."/>
            <person name="Li B."/>
            <person name="Xuan Z."/>
            <person name="Cao J."/>
            <person name="Asan"/>
            <person name="Wu Z."/>
            <person name="Zhang J."/>
            <person name="Cai Q."/>
            <person name="Bai Y."/>
            <person name="Zhao B."/>
            <person name="Han Y."/>
            <person name="Li Y."/>
            <person name="Li X."/>
            <person name="Wang S."/>
            <person name="Shi Q."/>
            <person name="Liu S."/>
            <person name="Cho W.K."/>
            <person name="Kim J.Y."/>
            <person name="Xu Y."/>
            <person name="Heller-Uszynska K."/>
            <person name="Miao H."/>
            <person name="Cheng Z."/>
            <person name="Zhang S."/>
            <person name="Wu J."/>
            <person name="Yang Y."/>
            <person name="Kang H."/>
            <person name="Li M."/>
            <person name="Liang H."/>
            <person name="Ren X."/>
            <person name="Shi Z."/>
            <person name="Wen M."/>
            <person name="Jian M."/>
            <person name="Yang H."/>
            <person name="Zhang G."/>
            <person name="Yang Z."/>
            <person name="Chen R."/>
            <person name="Liu S."/>
            <person name="Li J."/>
            <person name="Ma L."/>
            <person name="Liu H."/>
            <person name="Zhou Y."/>
            <person name="Zhao J."/>
            <person name="Fang X."/>
            <person name="Li G."/>
            <person name="Fang L."/>
            <person name="Li Y."/>
            <person name="Liu D."/>
            <person name="Zheng H."/>
            <person name="Zhang Y."/>
            <person name="Qin N."/>
            <person name="Li Z."/>
            <person name="Yang G."/>
            <person name="Yang S."/>
            <person name="Bolund L."/>
            <person name="Kristiansen K."/>
            <person name="Zheng H."/>
            <person name="Li S."/>
            <person name="Zhang X."/>
            <person name="Yang H."/>
            <person name="Wang J."/>
            <person name="Sun R."/>
            <person name="Zhang B."/>
            <person name="Jiang S."/>
            <person name="Wang J."/>
            <person name="Du Y."/>
            <person name="Li S."/>
        </authorList>
    </citation>
    <scope>NUCLEOTIDE SEQUENCE [LARGE SCALE GENOMIC DNA]</scope>
    <source>
        <strain evidence="4">cv. 9930</strain>
    </source>
</reference>
<evidence type="ECO:0000313" key="4">
    <source>
        <dbReference type="Proteomes" id="UP000029981"/>
    </source>
</evidence>
<dbReference type="InterPro" id="IPR056922">
    <property type="entry name" value="SWAP1_C"/>
</dbReference>
<keyword evidence="4" id="KW-1185">Reference proteome</keyword>
<sequence length="119" mass="13116">MPPVVGYSWNAEKNEDWRWSPILFHEPFGYSFPPSNISPFEVLKRVSKLFKGEGGACIPPPPNVQVDLETGAYAGGDVERKGSERLGLKPTTNSNENSDFDLSSKLNSEFSSAGMLYNS</sequence>
<dbReference type="AlphaFoldDB" id="A0A0A0LJH0"/>
<reference evidence="3 4" key="3">
    <citation type="journal article" date="2010" name="BMC Genomics">
        <title>Transcriptome sequencing and comparative analysis of cucumber flowers with different sex types.</title>
        <authorList>
            <person name="Guo S."/>
            <person name="Zheng Y."/>
            <person name="Joung J.G."/>
            <person name="Liu S."/>
            <person name="Zhang Z."/>
            <person name="Crasta O.R."/>
            <person name="Sobral B.W."/>
            <person name="Xu Y."/>
            <person name="Huang S."/>
            <person name="Fei Z."/>
        </authorList>
    </citation>
    <scope>NUCLEOTIDE SEQUENCE [LARGE SCALE GENOMIC DNA]</scope>
    <source>
        <strain evidence="4">cv. 9930</strain>
    </source>
</reference>
<name>A0A0A0LJH0_CUCSA</name>
<feature type="compositionally biased region" description="Basic and acidic residues" evidence="1">
    <location>
        <begin position="77"/>
        <end position="87"/>
    </location>
</feature>
<protein>
    <recommendedName>
        <fullName evidence="2">SUPPRESSOR-OF-WHITE-APRICOT-like C-terminal domain-containing protein</fullName>
    </recommendedName>
</protein>
<reference evidence="3 4" key="2">
    <citation type="journal article" date="2009" name="PLoS ONE">
        <title>An integrated genetic and cytogenetic map of the cucumber genome.</title>
        <authorList>
            <person name="Ren Y."/>
            <person name="Zhang Z."/>
            <person name="Liu J."/>
            <person name="Staub J.E."/>
            <person name="Han Y."/>
            <person name="Cheng Z."/>
            <person name="Li X."/>
            <person name="Lu J."/>
            <person name="Miao H."/>
            <person name="Kang H."/>
            <person name="Xie B."/>
            <person name="Gu X."/>
            <person name="Wang X."/>
            <person name="Du Y."/>
            <person name="Jin W."/>
            <person name="Huang S."/>
        </authorList>
    </citation>
    <scope>NUCLEOTIDE SEQUENCE [LARGE SCALE GENOMIC DNA]</scope>
    <source>
        <strain evidence="4">cv. 9930</strain>
    </source>
</reference>
<feature type="compositionally biased region" description="Polar residues" evidence="1">
    <location>
        <begin position="90"/>
        <end position="103"/>
    </location>
</feature>
<gene>
    <name evidence="3" type="ORF">Csa_3G882920</name>
</gene>
<dbReference type="Gramene" id="KGN60181">
    <property type="protein sequence ID" value="KGN60181"/>
    <property type="gene ID" value="Csa_3G882920"/>
</dbReference>
<reference evidence="3 4" key="4">
    <citation type="journal article" date="2011" name="BMC Genomics">
        <title>RNA-Seq improves annotation of protein-coding genes in the cucumber genome.</title>
        <authorList>
            <person name="Li Z."/>
            <person name="Zhang Z."/>
            <person name="Yan P."/>
            <person name="Huang S."/>
            <person name="Fei Z."/>
            <person name="Lin K."/>
        </authorList>
    </citation>
    <scope>NUCLEOTIDE SEQUENCE [LARGE SCALE GENOMIC DNA]</scope>
    <source>
        <strain evidence="4">cv. 9930</strain>
    </source>
</reference>
<dbReference type="Proteomes" id="UP000029981">
    <property type="component" value="Chromosome 3"/>
</dbReference>
<dbReference type="STRING" id="3659.A0A0A0LJH0"/>